<dbReference type="RefSeq" id="WP_134145995.1">
    <property type="nucleotide sequence ID" value="NZ_PECK01000003.1"/>
</dbReference>
<dbReference type="Proteomes" id="UP000294844">
    <property type="component" value="Unassembled WGS sequence"/>
</dbReference>
<dbReference type="InterPro" id="IPR029058">
    <property type="entry name" value="AB_hydrolase_fold"/>
</dbReference>
<dbReference type="Proteomes" id="UP000295685">
    <property type="component" value="Unassembled WGS sequence"/>
</dbReference>
<accession>A0A4R8SGB4</accession>
<dbReference type="EMBL" id="PECM01000008">
    <property type="protein sequence ID" value="TEA04956.1"/>
    <property type="molecule type" value="Genomic_DNA"/>
</dbReference>
<protein>
    <submittedName>
        <fullName evidence="1">Uncharacterized protein</fullName>
    </submittedName>
</protein>
<dbReference type="EMBL" id="PECK01000003">
    <property type="protein sequence ID" value="TDZ95859.1"/>
    <property type="molecule type" value="Genomic_DNA"/>
</dbReference>
<name>A0A4R8SGB4_9MYCO</name>
<proteinExistence type="predicted"/>
<dbReference type="Gene3D" id="3.40.50.1820">
    <property type="entry name" value="alpha/beta hydrolase"/>
    <property type="match status" value="1"/>
</dbReference>
<gene>
    <name evidence="2" type="ORF">CCUG60883_02255</name>
    <name evidence="1" type="ORF">CCUG60885_01996</name>
</gene>
<reference evidence="3 4" key="1">
    <citation type="journal article" date="2019" name="Sci. Rep.">
        <title>Extended insight into the Mycobacterium chelonae-abscessus complex through whole genome sequencing of Mycobacterium salmoniphilum outbreak and Mycobacterium salmoniphilum-like strains.</title>
        <authorList>
            <person name="Behra P.R.K."/>
            <person name="Das S."/>
            <person name="Pettersson B.M.F."/>
            <person name="Shirreff L."/>
            <person name="DuCote T."/>
            <person name="Jacobsson K.G."/>
            <person name="Ennis D.G."/>
            <person name="Kirsebom L.A."/>
        </authorList>
    </citation>
    <scope>NUCLEOTIDE SEQUENCE [LARGE SCALE GENOMIC DNA]</scope>
    <source>
        <strain evidence="2 3">CCUG 60883</strain>
        <strain evidence="1 4">CCUG 60885</strain>
    </source>
</reference>
<sequence length="424" mass="44398">MTTTVTISGLPYYEPDFNADGSLNDATGDGDGGLPAAVAAGGINDLFLMSHGWNNSVASARQLYTAMFSLIADQLGGDTDGVAVAGINWPSVLLPDDSPDSAPPVPSTGAELAAALTPRFPGHAAELKKMGELLDEKPQQSAKLIEFHTLAAGLVTTAAQSQEDSGESDIVKGDPLAVFGQAAAMAPKSTSAAQGLGNPFAGLWSGAREILRTMSYYEMKNRAGVIGERGLGPLLASLSGPDGAPRIHLIGHSFGARLVSYALAGLPKTGTSPVKSLTLIQGAFSHFTFNRKLVFDPGRGPGGLAGLEERVDGPLLATYTAADRAVGWWYPAASMLARQDSQAGQDLWFRWGAMGHDGYQQDPAATALELSEAGKPYDFQRGHFYRLDANKVIDDASQSEFSGAHSDIKHPEVAWAIVSAARAT</sequence>
<comment type="caution">
    <text evidence="1">The sequence shown here is derived from an EMBL/GenBank/DDBJ whole genome shotgun (WGS) entry which is preliminary data.</text>
</comment>
<evidence type="ECO:0000313" key="3">
    <source>
        <dbReference type="Proteomes" id="UP000294844"/>
    </source>
</evidence>
<dbReference type="OrthoDB" id="280053at2"/>
<organism evidence="1 4">
    <name type="scientific">Mycobacteroides salmoniphilum</name>
    <dbReference type="NCBI Taxonomy" id="404941"/>
    <lineage>
        <taxon>Bacteria</taxon>
        <taxon>Bacillati</taxon>
        <taxon>Actinomycetota</taxon>
        <taxon>Actinomycetes</taxon>
        <taxon>Mycobacteriales</taxon>
        <taxon>Mycobacteriaceae</taxon>
        <taxon>Mycobacteroides</taxon>
    </lineage>
</organism>
<dbReference type="AlphaFoldDB" id="A0A4R8SGB4"/>
<keyword evidence="3" id="KW-1185">Reference proteome</keyword>
<evidence type="ECO:0000313" key="2">
    <source>
        <dbReference type="EMBL" id="TEA04956.1"/>
    </source>
</evidence>
<evidence type="ECO:0000313" key="1">
    <source>
        <dbReference type="EMBL" id="TDZ95859.1"/>
    </source>
</evidence>
<evidence type="ECO:0000313" key="4">
    <source>
        <dbReference type="Proteomes" id="UP000295685"/>
    </source>
</evidence>
<dbReference type="SUPFAM" id="SSF53474">
    <property type="entry name" value="alpha/beta-Hydrolases"/>
    <property type="match status" value="1"/>
</dbReference>